<reference evidence="1" key="1">
    <citation type="submission" date="2021-02" db="EMBL/GenBank/DDBJ databases">
        <authorList>
            <consortium name="DOE Joint Genome Institute"/>
            <person name="Ahrendt S."/>
            <person name="Looney B.P."/>
            <person name="Miyauchi S."/>
            <person name="Morin E."/>
            <person name="Drula E."/>
            <person name="Courty P.E."/>
            <person name="Chicoki N."/>
            <person name="Fauchery L."/>
            <person name="Kohler A."/>
            <person name="Kuo A."/>
            <person name="Labutti K."/>
            <person name="Pangilinan J."/>
            <person name="Lipzen A."/>
            <person name="Riley R."/>
            <person name="Andreopoulos W."/>
            <person name="He G."/>
            <person name="Johnson J."/>
            <person name="Barry K.W."/>
            <person name="Grigoriev I.V."/>
            <person name="Nagy L."/>
            <person name="Hibbett D."/>
            <person name="Henrissat B."/>
            <person name="Matheny P.B."/>
            <person name="Labbe J."/>
            <person name="Martin F."/>
        </authorList>
    </citation>
    <scope>NUCLEOTIDE SEQUENCE</scope>
    <source>
        <strain evidence="1">FP105234-sp</strain>
    </source>
</reference>
<gene>
    <name evidence="1" type="ORF">FA95DRAFT_1554867</name>
</gene>
<evidence type="ECO:0000313" key="1">
    <source>
        <dbReference type="EMBL" id="KAI0051057.1"/>
    </source>
</evidence>
<dbReference type="Proteomes" id="UP000814033">
    <property type="component" value="Unassembled WGS sequence"/>
</dbReference>
<organism evidence="1 2">
    <name type="scientific">Auriscalpium vulgare</name>
    <dbReference type="NCBI Taxonomy" id="40419"/>
    <lineage>
        <taxon>Eukaryota</taxon>
        <taxon>Fungi</taxon>
        <taxon>Dikarya</taxon>
        <taxon>Basidiomycota</taxon>
        <taxon>Agaricomycotina</taxon>
        <taxon>Agaricomycetes</taxon>
        <taxon>Russulales</taxon>
        <taxon>Auriscalpiaceae</taxon>
        <taxon>Auriscalpium</taxon>
    </lineage>
</organism>
<keyword evidence="1" id="KW-0808">Transferase</keyword>
<protein>
    <submittedName>
        <fullName evidence="1">PLP-dependent transferase</fullName>
    </submittedName>
</protein>
<name>A0ACB8S4K3_9AGAM</name>
<keyword evidence="2" id="KW-1185">Reference proteome</keyword>
<accession>A0ACB8S4K3</accession>
<proteinExistence type="predicted"/>
<sequence length="1109" mass="122009">MDVASAFPSLPARSTTYRMLNRWLPRFSDLASSAGVSTSDPHTPSLADAPQNEPGSLQSAHDAAGAWFLGPRAENGEALEKYVGIILNDLFKCRKEFAPQDKDFIDGAMIRSHAFQASMSKLETNIKFLSSLLPQHSVPFYSPRYMAHMLNDVSMPATLGYLMALMYNPNNVAVEGSPLTSLIEFDVGQQLCSMLGYDVGSPGRPGVTDPAPWGHITCDGSVANLESMWVARNLKFYPLSLKRALDNHPSLASIAAHFKIKLCTGRETLLSECKTWDLLNLTPDEVLNLPSRIAQQFGLSPLSLQAIVGDYIIQTTGKEDLEKHFQLQQPVQYLVSKTTHYSWPKGAAITGIGSRNLIGVPVDEEARMDCEALDMLLGKCLKDHQAVYAIVAIIGTTEHGAVDPLSKILALRRKYQRRGLSFMVHADAAWGGYFTSMLVPDPARQGVLDPADDPALFVHPQTLNELRHLRYADSITIDPHKSGYVPYPAGSLCYRDGRLRYLVTWTSPVVDSPEDGATRMGVYGIEGSKPGAAPVAAWLGHEVIGLHKGGYGFLLGEAVFTGIKMYGHWSTMSLDHPSLLVVPFRMLPSEKRSKSSPKEVDEERRYIRDVILTRTRQQLANDPRAVALMQQIGSDLVVNAYACNFRINGKVNKDIDEANYLNARIYEKLSFHKLTDALKDRKVVIMSTVFSQKEYGACLTNYKERLGLSGDGNLVVLVNVSMSPFASPLNFEKVLADAFRETAEEEVKVSLNRNKPTPALHAFILQGVESLHLVHMPCFSSASQRRQSIWSCQLPDSAREKYLVAKKQDPSAVFIAVTVEPEELSSAVRRKNLRMLVSKLTEDGSQPIVETQVSQIVVIKSRQLNSRYLDHSYPSKMPFYLYGSPEDMHIDHMLLRAPNAQISASGVSVELIDGDQAAFAAGLKKGLIAVVDSLPEDVMQPYTSDHQPAFFQPGWKAGITLYHDRHSPQSQGPGLAEKLGTPLAHGTLTLGASVFADSSMINVDTPVVATHVPKKKIIYPVSDDASTQDHPYFRGYKPSGFVTASSPAGHPQSGWRDIWDDALASRKFPSLDGAPPRPIVHVQPLVDAPAECSSPIALRQPQILLPLNL</sequence>
<dbReference type="EMBL" id="MU275855">
    <property type="protein sequence ID" value="KAI0051057.1"/>
    <property type="molecule type" value="Genomic_DNA"/>
</dbReference>
<reference evidence="1" key="2">
    <citation type="journal article" date="2022" name="New Phytol.">
        <title>Evolutionary transition to the ectomycorrhizal habit in the genomes of a hyperdiverse lineage of mushroom-forming fungi.</title>
        <authorList>
            <person name="Looney B."/>
            <person name="Miyauchi S."/>
            <person name="Morin E."/>
            <person name="Drula E."/>
            <person name="Courty P.E."/>
            <person name="Kohler A."/>
            <person name="Kuo A."/>
            <person name="LaButti K."/>
            <person name="Pangilinan J."/>
            <person name="Lipzen A."/>
            <person name="Riley R."/>
            <person name="Andreopoulos W."/>
            <person name="He G."/>
            <person name="Johnson J."/>
            <person name="Nolan M."/>
            <person name="Tritt A."/>
            <person name="Barry K.W."/>
            <person name="Grigoriev I.V."/>
            <person name="Nagy L.G."/>
            <person name="Hibbett D."/>
            <person name="Henrissat B."/>
            <person name="Matheny P.B."/>
            <person name="Labbe J."/>
            <person name="Martin F.M."/>
        </authorList>
    </citation>
    <scope>NUCLEOTIDE SEQUENCE</scope>
    <source>
        <strain evidence="1">FP105234-sp</strain>
    </source>
</reference>
<comment type="caution">
    <text evidence="1">The sequence shown here is derived from an EMBL/GenBank/DDBJ whole genome shotgun (WGS) entry which is preliminary data.</text>
</comment>
<evidence type="ECO:0000313" key="2">
    <source>
        <dbReference type="Proteomes" id="UP000814033"/>
    </source>
</evidence>